<gene>
    <name evidence="3" type="ORF">D9543_08695</name>
    <name evidence="2" type="ORF">GWO63_006745</name>
</gene>
<evidence type="ECO:0000313" key="4">
    <source>
        <dbReference type="Proteomes" id="UP000270649"/>
    </source>
</evidence>
<reference evidence="2 5" key="2">
    <citation type="submission" date="2021-01" db="EMBL/GenBank/DDBJ databases">
        <title>Complete genome sequences of Corynebacterium macginleyi strains isolated from infectious keratitis.</title>
        <authorList>
            <person name="Sagerfors S."/>
            <person name="Poehlein A."/>
            <person name="Soderquist B."/>
            <person name="Bruggemann H."/>
        </authorList>
    </citation>
    <scope>NUCLEOTIDE SEQUENCE [LARGE SCALE GENOMIC DNA]</scope>
    <source>
        <strain evidence="2 5">12T220</strain>
    </source>
</reference>
<feature type="transmembrane region" description="Helical" evidence="1">
    <location>
        <begin position="33"/>
        <end position="51"/>
    </location>
</feature>
<evidence type="ECO:0000313" key="3">
    <source>
        <dbReference type="EMBL" id="RMB58123.1"/>
    </source>
</evidence>
<dbReference type="EMBL" id="JAACBX020000001">
    <property type="protein sequence ID" value="MBM0243965.1"/>
    <property type="molecule type" value="Genomic_DNA"/>
</dbReference>
<dbReference type="Proteomes" id="UP000270649">
    <property type="component" value="Unassembled WGS sequence"/>
</dbReference>
<evidence type="ECO:0000256" key="1">
    <source>
        <dbReference type="SAM" id="Phobius"/>
    </source>
</evidence>
<keyword evidence="1" id="KW-1133">Transmembrane helix</keyword>
<keyword evidence="1" id="KW-0812">Transmembrane</keyword>
<keyword evidence="5" id="KW-1185">Reference proteome</keyword>
<keyword evidence="1" id="KW-0472">Membrane</keyword>
<name>A0A3M0G972_9CORY</name>
<accession>A0A3M0G972</accession>
<dbReference type="RefSeq" id="WP_121928040.1">
    <property type="nucleotide sequence ID" value="NZ_JAACBT010000021.1"/>
</dbReference>
<organism evidence="3 4">
    <name type="scientific">Corynebacterium macginleyi</name>
    <dbReference type="NCBI Taxonomy" id="38290"/>
    <lineage>
        <taxon>Bacteria</taxon>
        <taxon>Bacillati</taxon>
        <taxon>Actinomycetota</taxon>
        <taxon>Actinomycetes</taxon>
        <taxon>Mycobacteriales</taxon>
        <taxon>Corynebacteriaceae</taxon>
        <taxon>Corynebacterium</taxon>
    </lineage>
</organism>
<reference evidence="3 4" key="1">
    <citation type="submission" date="2018-10" db="EMBL/GenBank/DDBJ databases">
        <title>Corynebacterium macginleyi genome sequencing and assembly of the type strain and two clinical samples.</title>
        <authorList>
            <person name="Bernier A.-M."/>
            <person name="Bernard K."/>
        </authorList>
    </citation>
    <scope>NUCLEOTIDE SEQUENCE [LARGE SCALE GENOMIC DNA]</scope>
    <source>
        <strain evidence="3 4">NML 120205</strain>
    </source>
</reference>
<dbReference type="PROSITE" id="PS51257">
    <property type="entry name" value="PROKAR_LIPOPROTEIN"/>
    <property type="match status" value="1"/>
</dbReference>
<dbReference type="Proteomes" id="UP001518680">
    <property type="component" value="Unassembled WGS sequence"/>
</dbReference>
<evidence type="ECO:0000313" key="2">
    <source>
        <dbReference type="EMBL" id="MBM0243965.1"/>
    </source>
</evidence>
<proteinExistence type="predicted"/>
<protein>
    <submittedName>
        <fullName evidence="3">Uncharacterized protein</fullName>
    </submittedName>
</protein>
<comment type="caution">
    <text evidence="3">The sequence shown here is derived from an EMBL/GenBank/DDBJ whole genome shotgun (WGS) entry which is preliminary data.</text>
</comment>
<sequence>MRRKLFVSSLFVLIVSCLLIAYSERATDMTAVIGYAGLVATLVLIMIGLFFRDKKALPLELGTEEKLALRAEFRRNGEVSAIKMLRENHPNLSIKDARHAINTLMK</sequence>
<dbReference type="AlphaFoldDB" id="A0A3M0G972"/>
<dbReference type="EMBL" id="REGC01000011">
    <property type="protein sequence ID" value="RMB58123.1"/>
    <property type="molecule type" value="Genomic_DNA"/>
</dbReference>
<evidence type="ECO:0000313" key="5">
    <source>
        <dbReference type="Proteomes" id="UP001518680"/>
    </source>
</evidence>